<evidence type="ECO:0000313" key="3">
    <source>
        <dbReference type="EMBL" id="KKP66088.1"/>
    </source>
</evidence>
<dbReference type="InterPro" id="IPR011761">
    <property type="entry name" value="ATP-grasp"/>
</dbReference>
<dbReference type="PROSITE" id="PS50975">
    <property type="entry name" value="ATP_GRASP"/>
    <property type="match status" value="1"/>
</dbReference>
<accession>A0A0G0B9M0</accession>
<dbReference type="Proteomes" id="UP000033866">
    <property type="component" value="Unassembled WGS sequence"/>
</dbReference>
<protein>
    <submittedName>
        <fullName evidence="3">Cyanophycin synthetase</fullName>
    </submittedName>
</protein>
<organism evidence="3 4">
    <name type="scientific">candidate division WS6 bacterium GW2011_GWE1_34_7</name>
    <dbReference type="NCBI Taxonomy" id="1619093"/>
    <lineage>
        <taxon>Bacteria</taxon>
        <taxon>Candidatus Dojkabacteria</taxon>
    </lineage>
</organism>
<dbReference type="GO" id="GO:0005737">
    <property type="term" value="C:cytoplasm"/>
    <property type="evidence" value="ECO:0007669"/>
    <property type="project" value="TreeGrafter"/>
</dbReference>
<dbReference type="SUPFAM" id="SSF56059">
    <property type="entry name" value="Glutathione synthetase ATP-binding domain-like"/>
    <property type="match status" value="1"/>
</dbReference>
<reference evidence="3 4" key="1">
    <citation type="journal article" date="2015" name="Nature">
        <title>rRNA introns, odd ribosomes, and small enigmatic genomes across a large radiation of phyla.</title>
        <authorList>
            <person name="Brown C.T."/>
            <person name="Hug L.A."/>
            <person name="Thomas B.C."/>
            <person name="Sharon I."/>
            <person name="Castelle C.J."/>
            <person name="Singh A."/>
            <person name="Wilkins M.J."/>
            <person name="Williams K.H."/>
            <person name="Banfield J.F."/>
        </authorList>
    </citation>
    <scope>NUCLEOTIDE SEQUENCE [LARGE SCALE GENOMIC DNA]</scope>
</reference>
<evidence type="ECO:0000313" key="4">
    <source>
        <dbReference type="Proteomes" id="UP000033866"/>
    </source>
</evidence>
<feature type="domain" description="ATP-grasp" evidence="2">
    <location>
        <begin position="74"/>
        <end position="323"/>
    </location>
</feature>
<dbReference type="PANTHER" id="PTHR21621:SF0">
    <property type="entry name" value="BETA-CITRYLGLUTAMATE SYNTHASE B-RELATED"/>
    <property type="match status" value="1"/>
</dbReference>
<dbReference type="GO" id="GO:0009432">
    <property type="term" value="P:SOS response"/>
    <property type="evidence" value="ECO:0007669"/>
    <property type="project" value="TreeGrafter"/>
</dbReference>
<dbReference type="GO" id="GO:0018169">
    <property type="term" value="F:ribosomal S6-glutamic acid ligase activity"/>
    <property type="evidence" value="ECO:0007669"/>
    <property type="project" value="TreeGrafter"/>
</dbReference>
<dbReference type="GO" id="GO:0005524">
    <property type="term" value="F:ATP binding"/>
    <property type="evidence" value="ECO:0007669"/>
    <property type="project" value="UniProtKB-UniRule"/>
</dbReference>
<keyword evidence="1" id="KW-0547">Nucleotide-binding</keyword>
<comment type="caution">
    <text evidence="3">The sequence shown here is derived from an EMBL/GenBank/DDBJ whole genome shotgun (WGS) entry which is preliminary data.</text>
</comment>
<proteinExistence type="predicted"/>
<dbReference type="Gene3D" id="3.30.470.20">
    <property type="entry name" value="ATP-grasp fold, B domain"/>
    <property type="match status" value="2"/>
</dbReference>
<dbReference type="AlphaFoldDB" id="A0A0G0B9M0"/>
<gene>
    <name evidence="3" type="ORF">UR61_C0005G0006</name>
</gene>
<evidence type="ECO:0000259" key="2">
    <source>
        <dbReference type="PROSITE" id="PS50975"/>
    </source>
</evidence>
<name>A0A0G0B9M0_9BACT</name>
<dbReference type="GO" id="GO:0046872">
    <property type="term" value="F:metal ion binding"/>
    <property type="evidence" value="ECO:0007669"/>
    <property type="project" value="InterPro"/>
</dbReference>
<evidence type="ECO:0000256" key="1">
    <source>
        <dbReference type="PROSITE-ProRule" id="PRU00409"/>
    </source>
</evidence>
<sequence length="326" mass="37297">MSKTYEQYLKEAGNVHLAYYIEAADILNIKYTILIPSLMAKFEYEGKHWFIINTATPLTNTTSTTIAKRKNLTNKILSDFNIPVPKQIPLESKREALKFFEQYKDIVIKPSQQLGGNGVTLLPKTKRDVIRAFKHAYKSSKAKDRYRVIGEEFIQGENYRLLVVGDKVEGIVRRKSAHVIGNGKESIKELIRKENIERKKNILKPITIDNEVRLRLENLHINMKYIPKENEEIILRYNCNLSTGGTTQECSRETHQYYKDLAVKAVKAIGTQFGGVDIITPDITKPAKCAVNEINYNPGLRLHYKVDEGESVKVAIPILEYISKII</sequence>
<dbReference type="EMBL" id="LBPV01000005">
    <property type="protein sequence ID" value="KKP66088.1"/>
    <property type="molecule type" value="Genomic_DNA"/>
</dbReference>
<keyword evidence="1" id="KW-0067">ATP-binding</keyword>
<dbReference type="PANTHER" id="PTHR21621">
    <property type="entry name" value="RIBOSOMAL PROTEIN S6 MODIFICATION PROTEIN"/>
    <property type="match status" value="1"/>
</dbReference>